<proteinExistence type="predicted"/>
<feature type="chain" id="PRO_5001866035" description="DUF4843 domain-containing protein" evidence="1">
    <location>
        <begin position="22"/>
        <end position="128"/>
    </location>
</feature>
<name>A0A090WGH2_NONUL</name>
<evidence type="ECO:0000313" key="2">
    <source>
        <dbReference type="EMBL" id="GAL76155.1"/>
    </source>
</evidence>
<feature type="signal peptide" evidence="1">
    <location>
        <begin position="1"/>
        <end position="21"/>
    </location>
</feature>
<evidence type="ECO:0000256" key="1">
    <source>
        <dbReference type="SAM" id="SignalP"/>
    </source>
</evidence>
<accession>A0A090WGH2</accession>
<keyword evidence="1" id="KW-0732">Signal</keyword>
<evidence type="ECO:0008006" key="4">
    <source>
        <dbReference type="Google" id="ProtNLM"/>
    </source>
</evidence>
<gene>
    <name evidence="2" type="ORF">JCM19275_2287</name>
</gene>
<dbReference type="PROSITE" id="PS51257">
    <property type="entry name" value="PROKAR_LIPOPROTEIN"/>
    <property type="match status" value="1"/>
</dbReference>
<comment type="caution">
    <text evidence="2">The sequence shown here is derived from an EMBL/GenBank/DDBJ whole genome shotgun (WGS) entry which is preliminary data.</text>
</comment>
<dbReference type="EMBL" id="BBNT01000008">
    <property type="protein sequence ID" value="GAL76155.1"/>
    <property type="molecule type" value="Genomic_DNA"/>
</dbReference>
<evidence type="ECO:0000313" key="3">
    <source>
        <dbReference type="Proteomes" id="UP000029647"/>
    </source>
</evidence>
<protein>
    <recommendedName>
        <fullName evidence="4">DUF4843 domain-containing protein</fullName>
    </recommendedName>
</protein>
<organism evidence="2 3">
    <name type="scientific">Nonlabens ulvanivorans</name>
    <name type="common">Persicivirga ulvanivorans</name>
    <dbReference type="NCBI Taxonomy" id="906888"/>
    <lineage>
        <taxon>Bacteria</taxon>
        <taxon>Pseudomonadati</taxon>
        <taxon>Bacteroidota</taxon>
        <taxon>Flavobacteriia</taxon>
        <taxon>Flavobacteriales</taxon>
        <taxon>Flavobacteriaceae</taxon>
        <taxon>Nonlabens</taxon>
    </lineage>
</organism>
<dbReference type="Proteomes" id="UP000029647">
    <property type="component" value="Unassembled WGS sequence"/>
</dbReference>
<sequence>MKKYFIIIPSLLLCIIFASCRDDFAFSNSTGDLGFSQDTVFLDTVFTNIGSSTRTFKVYNNSSDDIVIPRVALAQGENSNYRLAVDGVPGRIFENVELLAKDSLFVFVETTIDINDFSSGDEFYIPTP</sequence>
<reference evidence="2 3" key="1">
    <citation type="journal article" date="2014" name="Genome Announc.">
        <title>Draft Genome Sequences of Marine Flavobacterium Nonlabens Strains NR17, NR24, NR27, NR32, NR33, and Ara13.</title>
        <authorList>
            <person name="Nakanishi M."/>
            <person name="Meirelles P."/>
            <person name="Suzuki R."/>
            <person name="Takatani N."/>
            <person name="Mino S."/>
            <person name="Suda W."/>
            <person name="Oshima K."/>
            <person name="Hattori M."/>
            <person name="Ohkuma M."/>
            <person name="Hosokawa M."/>
            <person name="Miyashita K."/>
            <person name="Thompson F.L."/>
            <person name="Niwa A."/>
            <person name="Sawabe T."/>
            <person name="Sawabe T."/>
        </authorList>
    </citation>
    <scope>NUCLEOTIDE SEQUENCE [LARGE SCALE GENOMIC DNA]</scope>
    <source>
        <strain evidence="3">JCM19275</strain>
    </source>
</reference>
<dbReference type="AlphaFoldDB" id="A0A090WGH2"/>